<evidence type="ECO:0000313" key="2">
    <source>
        <dbReference type="Proteomes" id="UP000745577"/>
    </source>
</evidence>
<dbReference type="AlphaFoldDB" id="A0A955L0Y6"/>
<reference evidence="1" key="2">
    <citation type="journal article" date="2021" name="Microbiome">
        <title>Successional dynamics and alternative stable states in a saline activated sludge microbial community over 9 years.</title>
        <authorList>
            <person name="Wang Y."/>
            <person name="Ye J."/>
            <person name="Ju F."/>
            <person name="Liu L."/>
            <person name="Boyd J.A."/>
            <person name="Deng Y."/>
            <person name="Parks D.H."/>
            <person name="Jiang X."/>
            <person name="Yin X."/>
            <person name="Woodcroft B.J."/>
            <person name="Tyson G.W."/>
            <person name="Hugenholtz P."/>
            <person name="Polz M.F."/>
            <person name="Zhang T."/>
        </authorList>
    </citation>
    <scope>NUCLEOTIDE SEQUENCE</scope>
    <source>
        <strain evidence="1">HKST-UBA15</strain>
    </source>
</reference>
<organism evidence="1 2">
    <name type="scientific">Candidatus Dojkabacteria bacterium</name>
    <dbReference type="NCBI Taxonomy" id="2099670"/>
    <lineage>
        <taxon>Bacteria</taxon>
        <taxon>Candidatus Dojkabacteria</taxon>
    </lineage>
</organism>
<comment type="caution">
    <text evidence="1">The sequence shown here is derived from an EMBL/GenBank/DDBJ whole genome shotgun (WGS) entry which is preliminary data.</text>
</comment>
<reference evidence="1" key="1">
    <citation type="submission" date="2020-04" db="EMBL/GenBank/DDBJ databases">
        <authorList>
            <person name="Zhang T."/>
        </authorList>
    </citation>
    <scope>NUCLEOTIDE SEQUENCE</scope>
    <source>
        <strain evidence="1">HKST-UBA15</strain>
    </source>
</reference>
<sequence>MRKSLTVLLILVVLLSVGGVLALAYFGIIPMPGDLFNVTKPKDLGVTFTEEDFNDFMEKSESQILPFEEAPAELQTGPGVVFTSPKAYDMSFTSSEISARINYSKWSSMPVENVQVKFSDGGIIEVSGNLVSGKLKNFASIAGYGGYSEENVDKGLNWIEKLGANPSFYLKAKTEITNNELNLDTQSIEINRLGLPADQANKALIIATETILKSVTGLDTEKLTITDNAYNFKGNAPSLIYSK</sequence>
<accession>A0A955L0Y6</accession>
<dbReference type="Proteomes" id="UP000745577">
    <property type="component" value="Unassembled WGS sequence"/>
</dbReference>
<gene>
    <name evidence="1" type="ORF">KC675_01275</name>
</gene>
<evidence type="ECO:0000313" key="1">
    <source>
        <dbReference type="EMBL" id="MCA9379790.1"/>
    </source>
</evidence>
<proteinExistence type="predicted"/>
<name>A0A955L0Y6_9BACT</name>
<dbReference type="EMBL" id="JAGQLL010000012">
    <property type="protein sequence ID" value="MCA9379790.1"/>
    <property type="molecule type" value="Genomic_DNA"/>
</dbReference>
<protein>
    <submittedName>
        <fullName evidence="1">Uncharacterized protein</fullName>
    </submittedName>
</protein>